<accession>A0AAN8PAL6</accession>
<evidence type="ECO:0000313" key="1">
    <source>
        <dbReference type="EMBL" id="KAK6171854.1"/>
    </source>
</evidence>
<protein>
    <submittedName>
        <fullName evidence="1">Uncharacterized protein</fullName>
    </submittedName>
</protein>
<organism evidence="1 2">
    <name type="scientific">Patella caerulea</name>
    <name type="common">Rayed Mediterranean limpet</name>
    <dbReference type="NCBI Taxonomy" id="87958"/>
    <lineage>
        <taxon>Eukaryota</taxon>
        <taxon>Metazoa</taxon>
        <taxon>Spiralia</taxon>
        <taxon>Lophotrochozoa</taxon>
        <taxon>Mollusca</taxon>
        <taxon>Gastropoda</taxon>
        <taxon>Patellogastropoda</taxon>
        <taxon>Patelloidea</taxon>
        <taxon>Patellidae</taxon>
        <taxon>Patella</taxon>
    </lineage>
</organism>
<gene>
    <name evidence="1" type="ORF">SNE40_018278</name>
</gene>
<sequence>MKIISFASYKKRKKSEIEKQMMLEIQEIEKKTEMYPNHISLYEQLQNLNSKLEEHRKKKTEGIIVRSRAKWTEEGERSTSYFLNLEKRNYTNKSIQEIDTELLGKVSDQSEILTQVKLFYEQLYKSNQDVDLENTKINFETVLEKKIIKRN</sequence>
<keyword evidence="2" id="KW-1185">Reference proteome</keyword>
<evidence type="ECO:0000313" key="2">
    <source>
        <dbReference type="Proteomes" id="UP001347796"/>
    </source>
</evidence>
<name>A0AAN8PAL6_PATCE</name>
<dbReference type="Proteomes" id="UP001347796">
    <property type="component" value="Unassembled WGS sequence"/>
</dbReference>
<comment type="caution">
    <text evidence="1">The sequence shown here is derived from an EMBL/GenBank/DDBJ whole genome shotgun (WGS) entry which is preliminary data.</text>
</comment>
<dbReference type="AlphaFoldDB" id="A0AAN8PAL6"/>
<proteinExistence type="predicted"/>
<reference evidence="1 2" key="1">
    <citation type="submission" date="2024-01" db="EMBL/GenBank/DDBJ databases">
        <title>The genome of the rayed Mediterranean limpet Patella caerulea (Linnaeus, 1758).</title>
        <authorList>
            <person name="Anh-Thu Weber A."/>
            <person name="Halstead-Nussloch G."/>
        </authorList>
    </citation>
    <scope>NUCLEOTIDE SEQUENCE [LARGE SCALE GENOMIC DNA]</scope>
    <source>
        <strain evidence="1">AATW-2023a</strain>
        <tissue evidence="1">Whole specimen</tissue>
    </source>
</reference>
<dbReference type="EMBL" id="JAZGQO010000013">
    <property type="protein sequence ID" value="KAK6171854.1"/>
    <property type="molecule type" value="Genomic_DNA"/>
</dbReference>